<dbReference type="InterPro" id="IPR001251">
    <property type="entry name" value="CRAL-TRIO_dom"/>
</dbReference>
<keyword evidence="3" id="KW-1185">Reference proteome</keyword>
<dbReference type="GO" id="GO:0012505">
    <property type="term" value="C:endomembrane system"/>
    <property type="evidence" value="ECO:0007669"/>
    <property type="project" value="TreeGrafter"/>
</dbReference>
<dbReference type="PANTHER" id="PTHR46384:SF1">
    <property type="entry name" value="MOTILE SPERM DOMAIN-CONTAINING PROTEIN 2"/>
    <property type="match status" value="1"/>
</dbReference>
<organism evidence="2 3">
    <name type="scientific">Amblyomma americanum</name>
    <name type="common">Lone star tick</name>
    <dbReference type="NCBI Taxonomy" id="6943"/>
    <lineage>
        <taxon>Eukaryota</taxon>
        <taxon>Metazoa</taxon>
        <taxon>Ecdysozoa</taxon>
        <taxon>Arthropoda</taxon>
        <taxon>Chelicerata</taxon>
        <taxon>Arachnida</taxon>
        <taxon>Acari</taxon>
        <taxon>Parasitiformes</taxon>
        <taxon>Ixodida</taxon>
        <taxon>Ixodoidea</taxon>
        <taxon>Ixodidae</taxon>
        <taxon>Amblyomminae</taxon>
        <taxon>Amblyomma</taxon>
    </lineage>
</organism>
<dbReference type="GO" id="GO:0140284">
    <property type="term" value="C:endoplasmic reticulum-endosome membrane contact site"/>
    <property type="evidence" value="ECO:0007669"/>
    <property type="project" value="TreeGrafter"/>
</dbReference>
<dbReference type="Pfam" id="PF00650">
    <property type="entry name" value="CRAL_TRIO"/>
    <property type="match status" value="1"/>
</dbReference>
<dbReference type="PROSITE" id="PS50191">
    <property type="entry name" value="CRAL_TRIO"/>
    <property type="match status" value="1"/>
</dbReference>
<dbReference type="Proteomes" id="UP001321473">
    <property type="component" value="Unassembled WGS sequence"/>
</dbReference>
<dbReference type="Gene3D" id="3.40.525.10">
    <property type="entry name" value="CRAL-TRIO lipid binding domain"/>
    <property type="match status" value="1"/>
</dbReference>
<protein>
    <recommendedName>
        <fullName evidence="1">CRAL-TRIO domain-containing protein</fullName>
    </recommendedName>
</protein>
<dbReference type="InterPro" id="IPR036865">
    <property type="entry name" value="CRAL-TRIO_dom_sf"/>
</dbReference>
<feature type="domain" description="CRAL-TRIO" evidence="1">
    <location>
        <begin position="117"/>
        <end position="271"/>
    </location>
</feature>
<comment type="caution">
    <text evidence="2">The sequence shown here is derived from an EMBL/GenBank/DDBJ whole genome shotgun (WGS) entry which is preliminary data.</text>
</comment>
<dbReference type="CDD" id="cd00170">
    <property type="entry name" value="SEC14"/>
    <property type="match status" value="1"/>
</dbReference>
<dbReference type="InterPro" id="IPR053012">
    <property type="entry name" value="ER-organelle_contact"/>
</dbReference>
<evidence type="ECO:0000259" key="1">
    <source>
        <dbReference type="PROSITE" id="PS50191"/>
    </source>
</evidence>
<proteinExistence type="predicted"/>
<evidence type="ECO:0000313" key="2">
    <source>
        <dbReference type="EMBL" id="KAK8779494.1"/>
    </source>
</evidence>
<sequence>MRKKQSAVGAAPAGPAEAAAPRAAAAMAPQPYPDVFGESRYYITSEHMKAFRSRLFSEARSRDTAAYHPTDRRRIQDSDEYCWRFIVHNRLDLERAVRMADAALKWRAQARLHELSESSLPRACLQAGFVHPFNVDRYGNHVLLLRPGQVRDLPLADVRRVLVFFVETLLRRQNASRITLLVDCAGGGDRHQLELGRYLMALFRCYYPRSLGFVLLWEPPRLLQGLWKLCKGLMPVEALERIRFVTVRDIGRYVDRDKLPVRMGGTDNYHYVYTPGKPLGERCPRLAPLDPVSCPTASLHVYGMFTA</sequence>
<name>A0AAQ4EX45_AMBAM</name>
<evidence type="ECO:0000313" key="3">
    <source>
        <dbReference type="Proteomes" id="UP001321473"/>
    </source>
</evidence>
<dbReference type="EMBL" id="JARKHS020009775">
    <property type="protein sequence ID" value="KAK8779494.1"/>
    <property type="molecule type" value="Genomic_DNA"/>
</dbReference>
<dbReference type="AlphaFoldDB" id="A0AAQ4EX45"/>
<accession>A0AAQ4EX45</accession>
<gene>
    <name evidence="2" type="ORF">V5799_019170</name>
</gene>
<dbReference type="SUPFAM" id="SSF52087">
    <property type="entry name" value="CRAL/TRIO domain"/>
    <property type="match status" value="1"/>
</dbReference>
<dbReference type="PANTHER" id="PTHR46384">
    <property type="entry name" value="MOTILE SPERM DOMAIN-CONTAINING PROTEIN 2"/>
    <property type="match status" value="1"/>
</dbReference>
<dbReference type="SMART" id="SM00516">
    <property type="entry name" value="SEC14"/>
    <property type="match status" value="1"/>
</dbReference>
<reference evidence="2 3" key="1">
    <citation type="journal article" date="2023" name="Arcadia Sci">
        <title>De novo assembly of a long-read Amblyomma americanum tick genome.</title>
        <authorList>
            <person name="Chou S."/>
            <person name="Poskanzer K.E."/>
            <person name="Rollins M."/>
            <person name="Thuy-Boun P.S."/>
        </authorList>
    </citation>
    <scope>NUCLEOTIDE SEQUENCE [LARGE SCALE GENOMIC DNA]</scope>
    <source>
        <strain evidence="2">F_SG_1</strain>
        <tissue evidence="2">Salivary glands</tissue>
    </source>
</reference>